<reference evidence="2 3" key="1">
    <citation type="submission" date="2020-01" db="EMBL/GenBank/DDBJ databases">
        <authorList>
            <person name="Kim M.K."/>
        </authorList>
    </citation>
    <scope>NUCLEOTIDE SEQUENCE [LARGE SCALE GENOMIC DNA]</scope>
    <source>
        <strain evidence="2 3">172606-1</strain>
    </source>
</reference>
<dbReference type="AlphaFoldDB" id="A0A6C0GT13"/>
<proteinExistence type="predicted"/>
<dbReference type="EMBL" id="CP048222">
    <property type="protein sequence ID" value="QHT71289.1"/>
    <property type="molecule type" value="Genomic_DNA"/>
</dbReference>
<evidence type="ECO:0008006" key="4">
    <source>
        <dbReference type="Google" id="ProtNLM"/>
    </source>
</evidence>
<feature type="signal peptide" evidence="1">
    <location>
        <begin position="1"/>
        <end position="19"/>
    </location>
</feature>
<dbReference type="KEGG" id="rhoz:GXP67_33860"/>
<protein>
    <recommendedName>
        <fullName evidence="4">T9SS C-terminal target domain-containing protein</fullName>
    </recommendedName>
</protein>
<keyword evidence="3" id="KW-1185">Reference proteome</keyword>
<dbReference type="PRINTS" id="PR00313">
    <property type="entry name" value="CABNDNGRPT"/>
</dbReference>
<dbReference type="PANTHER" id="PTHR42754:SF1">
    <property type="entry name" value="LIPOPROTEIN"/>
    <property type="match status" value="1"/>
</dbReference>
<gene>
    <name evidence="2" type="ORF">GXP67_33860</name>
</gene>
<evidence type="ECO:0000256" key="1">
    <source>
        <dbReference type="SAM" id="SignalP"/>
    </source>
</evidence>
<feature type="chain" id="PRO_5025436909" description="T9SS C-terminal target domain-containing protein" evidence="1">
    <location>
        <begin position="20"/>
        <end position="372"/>
    </location>
</feature>
<dbReference type="RefSeq" id="WP_162447228.1">
    <property type="nucleotide sequence ID" value="NZ_CP048222.1"/>
</dbReference>
<accession>A0A6C0GT13</accession>
<dbReference type="Proteomes" id="UP000480178">
    <property type="component" value="Chromosome"/>
</dbReference>
<sequence length="372" mass="40050">MKKLNILILGLFIVQLSKAQIGKQWDKTFGGTEYEFITSTVATSDGGFLLAGYSKSGASGNKSEAGRGGYDYWVVKIDANGNKTWDKRFGGSGDDILFSAIQTTDGYLLGGYSNSGAGGDKSQASQGSNDYWVVKISSTGAKQWDKRYGGSGDDYLTSVLQATDGSYLLSGYSSSPASGDKTYNLLGTEGFADFWVLKVDASTGSTIWDNASGTPYTDQLYSVVEIDGAFLLAGYYPYGGDDENMDFIVFQINGTNGNFVEDKDFYFGGDNNDYLSTIIKTADGGYLIAGYSNSIDSYNKSENPRGGYDYWILKTDANFKAEWDKTLGGTSDDYLLSAVQTADGGFLLGGNHTLALAMKKVRETGVWPISGR</sequence>
<evidence type="ECO:0000313" key="3">
    <source>
        <dbReference type="Proteomes" id="UP000480178"/>
    </source>
</evidence>
<organism evidence="2 3">
    <name type="scientific">Rhodocytophaga rosea</name>
    <dbReference type="NCBI Taxonomy" id="2704465"/>
    <lineage>
        <taxon>Bacteria</taxon>
        <taxon>Pseudomonadati</taxon>
        <taxon>Bacteroidota</taxon>
        <taxon>Cytophagia</taxon>
        <taxon>Cytophagales</taxon>
        <taxon>Rhodocytophagaceae</taxon>
        <taxon>Rhodocytophaga</taxon>
    </lineage>
</organism>
<keyword evidence="1" id="KW-0732">Signal</keyword>
<evidence type="ECO:0000313" key="2">
    <source>
        <dbReference type="EMBL" id="QHT71289.1"/>
    </source>
</evidence>
<name>A0A6C0GT13_9BACT</name>
<dbReference type="PANTHER" id="PTHR42754">
    <property type="entry name" value="ENDOGLUCANASE"/>
    <property type="match status" value="1"/>
</dbReference>